<sequence>MDIYKGNKIKISLIKMFKKMIKKLKKAIEWYCDKCATTNIYVPTGIIPYKIVEDENNKVENEK</sequence>
<protein>
    <submittedName>
        <fullName evidence="1">Uncharacterized protein</fullName>
    </submittedName>
</protein>
<reference evidence="1" key="1">
    <citation type="journal article" date="2021" name="Proc. Natl. Acad. Sci. U.S.A.">
        <title>A Catalog of Tens of Thousands of Viruses from Human Metagenomes Reveals Hidden Associations with Chronic Diseases.</title>
        <authorList>
            <person name="Tisza M.J."/>
            <person name="Buck C.B."/>
        </authorList>
    </citation>
    <scope>NUCLEOTIDE SEQUENCE</scope>
    <source>
        <strain evidence="1">CtNQV2</strain>
    </source>
</reference>
<organism evidence="1">
    <name type="scientific">Myoviridae sp. ctNQV2</name>
    <dbReference type="NCBI Taxonomy" id="2827683"/>
    <lineage>
        <taxon>Viruses</taxon>
        <taxon>Duplodnaviria</taxon>
        <taxon>Heunggongvirae</taxon>
        <taxon>Uroviricota</taxon>
        <taxon>Caudoviricetes</taxon>
    </lineage>
</organism>
<evidence type="ECO:0000313" key="1">
    <source>
        <dbReference type="EMBL" id="DAF44210.1"/>
    </source>
</evidence>
<proteinExistence type="predicted"/>
<dbReference type="EMBL" id="BK032510">
    <property type="protein sequence ID" value="DAF44210.1"/>
    <property type="molecule type" value="Genomic_DNA"/>
</dbReference>
<accession>A0A8S5S0K7</accession>
<name>A0A8S5S0K7_9CAUD</name>